<keyword evidence="11" id="KW-0479">Metal-binding</keyword>
<feature type="coiled-coil region" evidence="24">
    <location>
        <begin position="508"/>
        <end position="535"/>
    </location>
</feature>
<dbReference type="PANTHER" id="PTHR12553:SF49">
    <property type="entry name" value="ZINC PHOSPHODIESTERASE ELAC PROTEIN 2"/>
    <property type="match status" value="1"/>
</dbReference>
<evidence type="ECO:0000256" key="1">
    <source>
        <dbReference type="ARBA" id="ARBA00000402"/>
    </source>
</evidence>
<keyword evidence="28" id="KW-1185">Reference proteome</keyword>
<dbReference type="GO" id="GO:0005634">
    <property type="term" value="C:nucleus"/>
    <property type="evidence" value="ECO:0007669"/>
    <property type="project" value="UniProtKB-SubCell"/>
</dbReference>
<keyword evidence="24" id="KW-0175">Coiled coil</keyword>
<evidence type="ECO:0000256" key="3">
    <source>
        <dbReference type="ARBA" id="ARBA00004123"/>
    </source>
</evidence>
<evidence type="ECO:0000256" key="2">
    <source>
        <dbReference type="ARBA" id="ARBA00001947"/>
    </source>
</evidence>
<organism evidence="27 28">
    <name type="scientific">Diabrotica balteata</name>
    <name type="common">Banded cucumber beetle</name>
    <dbReference type="NCBI Taxonomy" id="107213"/>
    <lineage>
        <taxon>Eukaryota</taxon>
        <taxon>Metazoa</taxon>
        <taxon>Ecdysozoa</taxon>
        <taxon>Arthropoda</taxon>
        <taxon>Hexapoda</taxon>
        <taxon>Insecta</taxon>
        <taxon>Pterygota</taxon>
        <taxon>Neoptera</taxon>
        <taxon>Endopterygota</taxon>
        <taxon>Coleoptera</taxon>
        <taxon>Polyphaga</taxon>
        <taxon>Cucujiformia</taxon>
        <taxon>Chrysomeloidea</taxon>
        <taxon>Chrysomelidae</taxon>
        <taxon>Galerucinae</taxon>
        <taxon>Diabroticina</taxon>
        <taxon>Diabroticites</taxon>
        <taxon>Diabrotica</taxon>
    </lineage>
</organism>
<dbReference type="FunFam" id="3.60.15.10:FF:000014">
    <property type="entry name" value="Zinc phosphodiesterase ELAC protein 2"/>
    <property type="match status" value="1"/>
</dbReference>
<dbReference type="EMBL" id="OU898279">
    <property type="protein sequence ID" value="CAG9833008.1"/>
    <property type="molecule type" value="Genomic_DNA"/>
</dbReference>
<dbReference type="InterPro" id="IPR047151">
    <property type="entry name" value="RNZ2-like"/>
</dbReference>
<dbReference type="OrthoDB" id="527344at2759"/>
<evidence type="ECO:0000256" key="18">
    <source>
        <dbReference type="ARBA" id="ARBA00030689"/>
    </source>
</evidence>
<keyword evidence="14" id="KW-0862">Zinc</keyword>
<evidence type="ECO:0000259" key="26">
    <source>
        <dbReference type="Pfam" id="PF13691"/>
    </source>
</evidence>
<dbReference type="Gene3D" id="3.60.15.10">
    <property type="entry name" value="Ribonuclease Z/Hydroxyacylglutathione hydrolase-like"/>
    <property type="match status" value="2"/>
</dbReference>
<protein>
    <recommendedName>
        <fullName evidence="7">Zinc phosphodiesterase ELAC protein 2</fullName>
        <ecNumber evidence="6">3.1.26.11</ecNumber>
    </recommendedName>
    <alternativeName>
        <fullName evidence="21">ElaC homolog protein 2</fullName>
    </alternativeName>
    <alternativeName>
        <fullName evidence="19">Ribonuclease Z 2</fullName>
    </alternativeName>
    <alternativeName>
        <fullName evidence="20">tRNA 3 endonuclease 2</fullName>
    </alternativeName>
    <alternativeName>
        <fullName evidence="18">tRNase Z 2</fullName>
    </alternativeName>
</protein>
<evidence type="ECO:0000256" key="14">
    <source>
        <dbReference type="ARBA" id="ARBA00022833"/>
    </source>
</evidence>
<feature type="compositionally biased region" description="Polar residues" evidence="25">
    <location>
        <begin position="309"/>
        <end position="321"/>
    </location>
</feature>
<evidence type="ECO:0000256" key="19">
    <source>
        <dbReference type="ARBA" id="ARBA00030729"/>
    </source>
</evidence>
<evidence type="ECO:0000256" key="22">
    <source>
        <dbReference type="ARBA" id="ARBA00046098"/>
    </source>
</evidence>
<dbReference type="GO" id="GO:0042781">
    <property type="term" value="F:3'-tRNA processing endoribonuclease activity"/>
    <property type="evidence" value="ECO:0007669"/>
    <property type="project" value="UniProtKB-EC"/>
</dbReference>
<keyword evidence="10" id="KW-0540">Nuclease</keyword>
<evidence type="ECO:0000256" key="17">
    <source>
        <dbReference type="ARBA" id="ARBA00023242"/>
    </source>
</evidence>
<evidence type="ECO:0000256" key="11">
    <source>
        <dbReference type="ARBA" id="ARBA00022723"/>
    </source>
</evidence>
<keyword evidence="13" id="KW-0378">Hydrolase</keyword>
<evidence type="ECO:0000256" key="15">
    <source>
        <dbReference type="ARBA" id="ARBA00022946"/>
    </source>
</evidence>
<evidence type="ECO:0000256" key="13">
    <source>
        <dbReference type="ARBA" id="ARBA00022801"/>
    </source>
</evidence>
<keyword evidence="16" id="KW-0496">Mitochondrion</keyword>
<dbReference type="SUPFAM" id="SSF56281">
    <property type="entry name" value="Metallo-hydrolase/oxidoreductase"/>
    <property type="match status" value="2"/>
</dbReference>
<evidence type="ECO:0000256" key="4">
    <source>
        <dbReference type="ARBA" id="ARBA00004305"/>
    </source>
</evidence>
<evidence type="ECO:0000256" key="8">
    <source>
        <dbReference type="ARBA" id="ARBA00022553"/>
    </source>
</evidence>
<feature type="region of interest" description="Disordered" evidence="25">
    <location>
        <begin position="247"/>
        <end position="274"/>
    </location>
</feature>
<comment type="function">
    <text evidence="22">Zinc phosphodiesterase, which displays mitochondrial tRNA 3'-processing endonuclease activity. Involved in tRNA maturation, by removing a 3'-trailer from precursor tRNA. Associates with mitochondrial DNA complexes at the nucleoids to initiate RNA processing and ribosome assembly.</text>
</comment>
<keyword evidence="17" id="KW-0539">Nucleus</keyword>
<feature type="domain" description="tRNase Z endonuclease" evidence="26">
    <location>
        <begin position="79"/>
        <end position="126"/>
    </location>
</feature>
<accession>A0A9N9T0A1</accession>
<reference evidence="27" key="1">
    <citation type="submission" date="2022-01" db="EMBL/GenBank/DDBJ databases">
        <authorList>
            <person name="King R."/>
        </authorList>
    </citation>
    <scope>NUCLEOTIDE SEQUENCE</scope>
</reference>
<dbReference type="CDD" id="cd07718">
    <property type="entry name" value="RNaseZ_ELAC1_ELAC2-C-term-like_MBL-fold"/>
    <property type="match status" value="1"/>
</dbReference>
<evidence type="ECO:0000256" key="20">
    <source>
        <dbReference type="ARBA" id="ARBA00032104"/>
    </source>
</evidence>
<dbReference type="GO" id="GO:0046872">
    <property type="term" value="F:metal ion binding"/>
    <property type="evidence" value="ECO:0007669"/>
    <property type="project" value="UniProtKB-KW"/>
</dbReference>
<evidence type="ECO:0000256" key="25">
    <source>
        <dbReference type="SAM" id="MobiDB-lite"/>
    </source>
</evidence>
<evidence type="ECO:0000256" key="16">
    <source>
        <dbReference type="ARBA" id="ARBA00023128"/>
    </source>
</evidence>
<gene>
    <name evidence="27" type="ORF">DIABBA_LOCUS6441</name>
</gene>
<evidence type="ECO:0000313" key="28">
    <source>
        <dbReference type="Proteomes" id="UP001153709"/>
    </source>
</evidence>
<dbReference type="EC" id="3.1.26.11" evidence="6"/>
<evidence type="ECO:0000256" key="7">
    <source>
        <dbReference type="ARBA" id="ARBA00013357"/>
    </source>
</evidence>
<dbReference type="GO" id="GO:1990180">
    <property type="term" value="P:mitochondrial tRNA 3'-end processing"/>
    <property type="evidence" value="ECO:0007669"/>
    <property type="project" value="TreeGrafter"/>
</dbReference>
<keyword evidence="15" id="KW-0809">Transit peptide</keyword>
<evidence type="ECO:0000256" key="12">
    <source>
        <dbReference type="ARBA" id="ARBA00022759"/>
    </source>
</evidence>
<feature type="region of interest" description="Disordered" evidence="25">
    <location>
        <begin position="294"/>
        <end position="327"/>
    </location>
</feature>
<dbReference type="Pfam" id="PF23023">
    <property type="entry name" value="Anti-Pycsar_Apyc1"/>
    <property type="match status" value="1"/>
</dbReference>
<proteinExistence type="inferred from homology"/>
<comment type="cofactor">
    <cofactor evidence="2">
        <name>Zn(2+)</name>
        <dbReference type="ChEBI" id="CHEBI:29105"/>
    </cofactor>
</comment>
<name>A0A9N9T0A1_DIABA</name>
<evidence type="ECO:0000256" key="9">
    <source>
        <dbReference type="ARBA" id="ARBA00022694"/>
    </source>
</evidence>
<dbReference type="AlphaFoldDB" id="A0A9N9T0A1"/>
<comment type="catalytic activity">
    <reaction evidence="1">
        <text>Endonucleolytic cleavage of RNA, removing extra 3' nucleotides from tRNA precursor, generating 3' termini of tRNAs. A 3'-hydroxy group is left at the tRNA terminus and a 5'-phosphoryl group is left at the trailer molecule.</text>
        <dbReference type="EC" id="3.1.26.11"/>
    </reaction>
</comment>
<sequence length="928" mass="105169">MFYVLKLFRFSHLPFPTVNYSQYPNKKLFNLLKNMPKEPIHIHEAQKQRKKIKEKLSKYVPGKVTLQVLGTGAQGAPRALYMFSDQSRYLFNCGEGTQRLAHEHKMKLAKLEHIFVTQPVWNNIGGLPGIALTIQDVGVPEITLHGPPGLNEVFYATKRFVVLRDLKIHMAECTEETGFEDNVLSVKYVPLVRNANKIDEYSTESSEEEFESNVKDSEVEAVADQVCIWPEFTVKILNKSIFKADASTSTRSERSRKKRRHSKDSKNNSRSSSIDAYEDNTDYYAHERKIFGKFKNNKRNRSQSRSSSLESGTRVCNSATPQPHPMLESTKEQGISMAYVCKLQPRPGALCLEKCVQMGIKPGPVFGKLKAGEDVTLPNGTIVRSADVCEPDDPGVVFLVIDCPTVNYLDSLENSQIITNHQKYNKDETQIASLIVHFTPKNVVENPRYKAWMEHFPASTTHLMLNEYNTCMGSEAVHRIQYKLNLLSDDIFPLLGEKGTLIPKGEVEGASERKKQKMEDLVEDLENNLNTAKLSESPSLYITPDTFCAYHLRPKKGLDRNLELRLNPTEYLEETYNVADFKTVLETLKSNLSFKTVSRDEFPKILFLGTGSCIPNKTRNTSGILLALNENQNIIMDCGEGTYGQIIRFFGPELSSKVLANIDAIYVSHLHADHHIGLIGLLQGRKRAIRQLKMKKSPVVLFAPKQIMAWLNFYDKCFENIRPEFELFANGDLDIDSSVLTNQNKISILSKLNLQDINTCLVKHCPNAFGVSLTCKNGIKITYSGDTMPSENLVQLGLNSDILIHEATMEDELVQEAVIKMHSTTSQAIEIGNKMLAKNIILTHFSQRYAKLPRFNDNFSSNVGIAFDNMQVSLSDLSLIPELYPALMLMFAEHYEELENKAVKRQLRLEREKEKKTTDNLKRKQVTT</sequence>
<dbReference type="InterPro" id="IPR027794">
    <property type="entry name" value="tRNase_Z_dom"/>
</dbReference>
<evidence type="ECO:0000256" key="10">
    <source>
        <dbReference type="ARBA" id="ARBA00022722"/>
    </source>
</evidence>
<comment type="subunit">
    <text evidence="23">Homodimer. Interacts with PTCD1.</text>
</comment>
<evidence type="ECO:0000256" key="23">
    <source>
        <dbReference type="ARBA" id="ARBA00047136"/>
    </source>
</evidence>
<evidence type="ECO:0000256" key="24">
    <source>
        <dbReference type="SAM" id="Coils"/>
    </source>
</evidence>
<feature type="compositionally biased region" description="Basic residues" evidence="25">
    <location>
        <begin position="254"/>
        <end position="263"/>
    </location>
</feature>
<keyword evidence="9" id="KW-0819">tRNA processing</keyword>
<comment type="subcellular location">
    <subcellularLocation>
        <location evidence="4">Mitochondrion matrix</location>
    </subcellularLocation>
    <subcellularLocation>
        <location evidence="3">Nucleus</location>
    </subcellularLocation>
</comment>
<dbReference type="InterPro" id="IPR036866">
    <property type="entry name" value="RibonucZ/Hydroxyglut_hydro"/>
</dbReference>
<dbReference type="Proteomes" id="UP001153709">
    <property type="component" value="Chromosome 4"/>
</dbReference>
<keyword evidence="12" id="KW-0255">Endonuclease</keyword>
<evidence type="ECO:0000313" key="27">
    <source>
        <dbReference type="EMBL" id="CAG9833008.1"/>
    </source>
</evidence>
<evidence type="ECO:0000256" key="6">
    <source>
        <dbReference type="ARBA" id="ARBA00012477"/>
    </source>
</evidence>
<dbReference type="Pfam" id="PF13691">
    <property type="entry name" value="Lactamase_B_4"/>
    <property type="match status" value="1"/>
</dbReference>
<evidence type="ECO:0000256" key="21">
    <source>
        <dbReference type="ARBA" id="ARBA00032616"/>
    </source>
</evidence>
<keyword evidence="8" id="KW-0597">Phosphoprotein</keyword>
<comment type="similarity">
    <text evidence="5">Belongs to the RNase Z family.</text>
</comment>
<feature type="coiled-coil region" evidence="24">
    <location>
        <begin position="895"/>
        <end position="924"/>
    </location>
</feature>
<dbReference type="GO" id="GO:0042645">
    <property type="term" value="C:mitochondrial nucleoid"/>
    <property type="evidence" value="ECO:0007669"/>
    <property type="project" value="UniProtKB-ARBA"/>
</dbReference>
<evidence type="ECO:0000256" key="5">
    <source>
        <dbReference type="ARBA" id="ARBA00007823"/>
    </source>
</evidence>
<dbReference type="PANTHER" id="PTHR12553">
    <property type="entry name" value="ZINC PHOSPHODIESTERASE ELAC PROTEIN 2"/>
    <property type="match status" value="1"/>
</dbReference>